<comment type="subcellular location">
    <subcellularLocation>
        <location evidence="3">Membrane</location>
        <topology evidence="3">Multi-pass membrane protein</topology>
    </subcellularLocation>
</comment>
<evidence type="ECO:0000256" key="2">
    <source>
        <dbReference type="ARBA" id="ARBA00004050"/>
    </source>
</evidence>
<keyword evidence="9 15" id="KW-0812">Transmembrane</keyword>
<dbReference type="Pfam" id="PF01127">
    <property type="entry name" value="Sdh_cyt"/>
    <property type="match status" value="1"/>
</dbReference>
<accession>A0A8S0XGQ1</accession>
<evidence type="ECO:0000256" key="14">
    <source>
        <dbReference type="ARBA" id="ARBA00023136"/>
    </source>
</evidence>
<reference evidence="16 17" key="1">
    <citation type="submission" date="2020-02" db="EMBL/GenBank/DDBJ databases">
        <authorList>
            <person name="Hogendoorn C."/>
        </authorList>
    </citation>
    <scope>NUCLEOTIDE SEQUENCE [LARGE SCALE GENOMIC DNA]</scope>
    <source>
        <strain evidence="16">METHB21</strain>
    </source>
</reference>
<dbReference type="GO" id="GO:0046872">
    <property type="term" value="F:metal ion binding"/>
    <property type="evidence" value="ECO:0007669"/>
    <property type="project" value="UniProtKB-KW"/>
</dbReference>
<dbReference type="InterPro" id="IPR014312">
    <property type="entry name" value="Succ_DH_anchor"/>
</dbReference>
<evidence type="ECO:0000256" key="15">
    <source>
        <dbReference type="SAM" id="Phobius"/>
    </source>
</evidence>
<keyword evidence="14 15" id="KW-0472">Membrane</keyword>
<evidence type="ECO:0000256" key="8">
    <source>
        <dbReference type="ARBA" id="ARBA00022617"/>
    </source>
</evidence>
<feature type="transmembrane region" description="Helical" evidence="15">
    <location>
        <begin position="98"/>
        <end position="124"/>
    </location>
</feature>
<comment type="function">
    <text evidence="2">Membrane-anchoring subunit of succinate dehydrogenase (SDH).</text>
</comment>
<evidence type="ECO:0000256" key="1">
    <source>
        <dbReference type="ARBA" id="ARBA00001971"/>
    </source>
</evidence>
<organism evidence="16 17">
    <name type="scientific">Candidatus Methylobacter favarea</name>
    <dbReference type="NCBI Taxonomy" id="2707345"/>
    <lineage>
        <taxon>Bacteria</taxon>
        <taxon>Pseudomonadati</taxon>
        <taxon>Pseudomonadota</taxon>
        <taxon>Gammaproteobacteria</taxon>
        <taxon>Methylococcales</taxon>
        <taxon>Methylococcaceae</taxon>
        <taxon>Methylobacter</taxon>
    </lineage>
</organism>
<feature type="transmembrane region" description="Helical" evidence="15">
    <location>
        <begin position="24"/>
        <end position="44"/>
    </location>
</feature>
<sequence>MDYRSPIGKALGLGSAKAGTSHWWMQRITAVALIPLSFWVIKFFALTLNAPYQQTIAWLISPVNTLAIVAWVLAVFYHSALGLQVVIEDYVAAEGAKIISIWAVNLVFLFLALAALIAVFRIILIG</sequence>
<dbReference type="Gene3D" id="1.20.1300.10">
    <property type="entry name" value="Fumarate reductase/succinate dehydrogenase, transmembrane subunit"/>
    <property type="match status" value="1"/>
</dbReference>
<keyword evidence="10" id="KW-0479">Metal-binding</keyword>
<evidence type="ECO:0000313" key="16">
    <source>
        <dbReference type="EMBL" id="CAA9891217.1"/>
    </source>
</evidence>
<dbReference type="GO" id="GO:0016020">
    <property type="term" value="C:membrane"/>
    <property type="evidence" value="ECO:0007669"/>
    <property type="project" value="UniProtKB-SubCell"/>
</dbReference>
<evidence type="ECO:0000256" key="6">
    <source>
        <dbReference type="ARBA" id="ARBA00022448"/>
    </source>
</evidence>
<dbReference type="InterPro" id="IPR000701">
    <property type="entry name" value="SuccDH_FuR_B_TM-su"/>
</dbReference>
<keyword evidence="12 15" id="KW-1133">Transmembrane helix</keyword>
<dbReference type="Proteomes" id="UP000494216">
    <property type="component" value="Unassembled WGS sequence"/>
</dbReference>
<dbReference type="CDD" id="cd03495">
    <property type="entry name" value="SQR_TypeC_SdhD_like"/>
    <property type="match status" value="1"/>
</dbReference>
<comment type="pathway">
    <text evidence="4">Carbohydrate metabolism; tricarboxylic acid cycle.</text>
</comment>
<evidence type="ECO:0000256" key="13">
    <source>
        <dbReference type="ARBA" id="ARBA00023004"/>
    </source>
</evidence>
<dbReference type="SUPFAM" id="SSF81343">
    <property type="entry name" value="Fumarate reductase respiratory complex transmembrane subunits"/>
    <property type="match status" value="1"/>
</dbReference>
<comment type="cofactor">
    <cofactor evidence="1">
        <name>heme</name>
        <dbReference type="ChEBI" id="CHEBI:30413"/>
    </cofactor>
</comment>
<keyword evidence="8" id="KW-0349">Heme</keyword>
<dbReference type="NCBIfam" id="TIGR02968">
    <property type="entry name" value="succ_dehyd_anc"/>
    <property type="match status" value="1"/>
</dbReference>
<keyword evidence="11" id="KW-0249">Electron transport</keyword>
<dbReference type="InterPro" id="IPR034804">
    <property type="entry name" value="SQR/QFR_C/D"/>
</dbReference>
<evidence type="ECO:0000256" key="4">
    <source>
        <dbReference type="ARBA" id="ARBA00005163"/>
    </source>
</evidence>
<keyword evidence="17" id="KW-1185">Reference proteome</keyword>
<keyword evidence="6" id="KW-0813">Transport</keyword>
<dbReference type="AlphaFoldDB" id="A0A8S0XGQ1"/>
<evidence type="ECO:0000256" key="5">
    <source>
        <dbReference type="ARBA" id="ARBA00019425"/>
    </source>
</evidence>
<dbReference type="GO" id="GO:0006099">
    <property type="term" value="P:tricarboxylic acid cycle"/>
    <property type="evidence" value="ECO:0007669"/>
    <property type="project" value="UniProtKB-KW"/>
</dbReference>
<name>A0A8S0XGQ1_9GAMM</name>
<dbReference type="EMBL" id="CADCXN010000066">
    <property type="protein sequence ID" value="CAA9891217.1"/>
    <property type="molecule type" value="Genomic_DNA"/>
</dbReference>
<keyword evidence="7" id="KW-0816">Tricarboxylic acid cycle</keyword>
<dbReference type="RefSeq" id="WP_174626102.1">
    <property type="nucleotide sequence ID" value="NZ_CADCXN010000066.1"/>
</dbReference>
<proteinExistence type="predicted"/>
<evidence type="ECO:0000256" key="11">
    <source>
        <dbReference type="ARBA" id="ARBA00022982"/>
    </source>
</evidence>
<evidence type="ECO:0000256" key="12">
    <source>
        <dbReference type="ARBA" id="ARBA00022989"/>
    </source>
</evidence>
<dbReference type="GO" id="GO:0020037">
    <property type="term" value="F:heme binding"/>
    <property type="evidence" value="ECO:0007669"/>
    <property type="project" value="InterPro"/>
</dbReference>
<evidence type="ECO:0000256" key="7">
    <source>
        <dbReference type="ARBA" id="ARBA00022532"/>
    </source>
</evidence>
<comment type="caution">
    <text evidence="16">The sequence shown here is derived from an EMBL/GenBank/DDBJ whole genome shotgun (WGS) entry which is preliminary data.</text>
</comment>
<feature type="transmembrane region" description="Helical" evidence="15">
    <location>
        <begin position="56"/>
        <end position="78"/>
    </location>
</feature>
<evidence type="ECO:0000256" key="9">
    <source>
        <dbReference type="ARBA" id="ARBA00022692"/>
    </source>
</evidence>
<protein>
    <recommendedName>
        <fullName evidence="5">Succinate dehydrogenase hydrophobic membrane anchor subunit</fullName>
    </recommendedName>
</protein>
<evidence type="ECO:0000313" key="17">
    <source>
        <dbReference type="Proteomes" id="UP000494216"/>
    </source>
</evidence>
<keyword evidence="13" id="KW-0408">Iron</keyword>
<evidence type="ECO:0000256" key="3">
    <source>
        <dbReference type="ARBA" id="ARBA00004141"/>
    </source>
</evidence>
<gene>
    <name evidence="16" type="ORF">METHB2_370023</name>
</gene>
<evidence type="ECO:0000256" key="10">
    <source>
        <dbReference type="ARBA" id="ARBA00022723"/>
    </source>
</evidence>